<evidence type="ECO:0000256" key="1">
    <source>
        <dbReference type="ARBA" id="ARBA00009091"/>
    </source>
</evidence>
<feature type="region of interest" description="Disordered" evidence="3">
    <location>
        <begin position="188"/>
        <end position="218"/>
    </location>
</feature>
<keyword evidence="6" id="KW-1185">Reference proteome</keyword>
<reference evidence="6" key="1">
    <citation type="journal article" date="2019" name="Int. J. Syst. Evol. Microbiol.">
        <title>The Global Catalogue of Microorganisms (GCM) 10K type strain sequencing project: providing services to taxonomists for standard genome sequencing and annotation.</title>
        <authorList>
            <consortium name="The Broad Institute Genomics Platform"/>
            <consortium name="The Broad Institute Genome Sequencing Center for Infectious Disease"/>
            <person name="Wu L."/>
            <person name="Ma J."/>
        </authorList>
    </citation>
    <scope>NUCLEOTIDE SEQUENCE [LARGE SCALE GENOMIC DNA]</scope>
    <source>
        <strain evidence="6">JCM 14162</strain>
    </source>
</reference>
<dbReference type="Gene3D" id="3.30.910.20">
    <property type="entry name" value="Skp domain"/>
    <property type="match status" value="1"/>
</dbReference>
<comment type="similarity">
    <text evidence="1">Belongs to the Skp family.</text>
</comment>
<sequence length="218" mass="23257">MTFSTKTLLKSAALGLATLSVPAMMATPAAAQSRTSIAVANYEAAVVRSQAYRTAVEQMKTTYKADIDATNARATALQAELKPLVDAYNAAVQQPNANAQTVQPQAQALQQKRQSGQQELARLQQRVTMATAYVEEQVGLKLNDAIKAAMKAKNVDLVLQPQAVVAREPYVDMTDSIVAELNKLVPSASITPPAGWKPGQAQQNAQQPAATQQQPSGR</sequence>
<comment type="caution">
    <text evidence="5">The sequence shown here is derived from an EMBL/GenBank/DDBJ whole genome shotgun (WGS) entry which is preliminary data.</text>
</comment>
<keyword evidence="2 4" id="KW-0732">Signal</keyword>
<name>A0ABP3KH27_9SPHN</name>
<protein>
    <recommendedName>
        <fullName evidence="7">OmpH family outer membrane protein</fullName>
    </recommendedName>
</protein>
<evidence type="ECO:0008006" key="7">
    <source>
        <dbReference type="Google" id="ProtNLM"/>
    </source>
</evidence>
<dbReference type="PANTHER" id="PTHR35089">
    <property type="entry name" value="CHAPERONE PROTEIN SKP"/>
    <property type="match status" value="1"/>
</dbReference>
<dbReference type="EMBL" id="BAAAEM010000003">
    <property type="protein sequence ID" value="GAA0479813.1"/>
    <property type="molecule type" value="Genomic_DNA"/>
</dbReference>
<feature type="chain" id="PRO_5046964623" description="OmpH family outer membrane protein" evidence="4">
    <location>
        <begin position="26"/>
        <end position="218"/>
    </location>
</feature>
<evidence type="ECO:0000256" key="2">
    <source>
        <dbReference type="ARBA" id="ARBA00022729"/>
    </source>
</evidence>
<proteinExistence type="inferred from homology"/>
<accession>A0ABP3KH27</accession>
<dbReference type="PANTHER" id="PTHR35089:SF1">
    <property type="entry name" value="CHAPERONE PROTEIN SKP"/>
    <property type="match status" value="1"/>
</dbReference>
<dbReference type="SUPFAM" id="SSF111384">
    <property type="entry name" value="OmpH-like"/>
    <property type="match status" value="1"/>
</dbReference>
<dbReference type="InterPro" id="IPR024930">
    <property type="entry name" value="Skp_dom_sf"/>
</dbReference>
<feature type="signal peptide" evidence="4">
    <location>
        <begin position="1"/>
        <end position="25"/>
    </location>
</feature>
<feature type="compositionally biased region" description="Low complexity" evidence="3">
    <location>
        <begin position="200"/>
        <end position="218"/>
    </location>
</feature>
<dbReference type="RefSeq" id="WP_229953713.1">
    <property type="nucleotide sequence ID" value="NZ_BAAAEM010000003.1"/>
</dbReference>
<evidence type="ECO:0000256" key="4">
    <source>
        <dbReference type="SAM" id="SignalP"/>
    </source>
</evidence>
<evidence type="ECO:0000313" key="5">
    <source>
        <dbReference type="EMBL" id="GAA0479813.1"/>
    </source>
</evidence>
<dbReference type="Pfam" id="PF03938">
    <property type="entry name" value="OmpH"/>
    <property type="match status" value="1"/>
</dbReference>
<evidence type="ECO:0000256" key="3">
    <source>
        <dbReference type="SAM" id="MobiDB-lite"/>
    </source>
</evidence>
<dbReference type="Proteomes" id="UP001500713">
    <property type="component" value="Unassembled WGS sequence"/>
</dbReference>
<evidence type="ECO:0000313" key="6">
    <source>
        <dbReference type="Proteomes" id="UP001500713"/>
    </source>
</evidence>
<organism evidence="5 6">
    <name type="scientific">Parasphingorhabdus litoris</name>
    <dbReference type="NCBI Taxonomy" id="394733"/>
    <lineage>
        <taxon>Bacteria</taxon>
        <taxon>Pseudomonadati</taxon>
        <taxon>Pseudomonadota</taxon>
        <taxon>Alphaproteobacteria</taxon>
        <taxon>Sphingomonadales</taxon>
        <taxon>Sphingomonadaceae</taxon>
        <taxon>Parasphingorhabdus</taxon>
    </lineage>
</organism>
<gene>
    <name evidence="5" type="ORF">GCM10009096_22220</name>
</gene>
<dbReference type="SMART" id="SM00935">
    <property type="entry name" value="OmpH"/>
    <property type="match status" value="1"/>
</dbReference>
<dbReference type="InterPro" id="IPR005632">
    <property type="entry name" value="Chaperone_Skp"/>
</dbReference>